<dbReference type="AlphaFoldDB" id="A0AA88V7A0"/>
<evidence type="ECO:0000256" key="6">
    <source>
        <dbReference type="SAM" id="MobiDB-lite"/>
    </source>
</evidence>
<evidence type="ECO:0000256" key="3">
    <source>
        <dbReference type="ARBA" id="ARBA00022490"/>
    </source>
</evidence>
<keyword evidence="3" id="KW-0963">Cytoplasm</keyword>
<dbReference type="EMBL" id="JAVXUP010002702">
    <property type="protein sequence ID" value="KAK3001850.1"/>
    <property type="molecule type" value="Genomic_DNA"/>
</dbReference>
<dbReference type="GO" id="GO:0005874">
    <property type="term" value="C:microtubule"/>
    <property type="evidence" value="ECO:0007669"/>
    <property type="project" value="UniProtKB-KW"/>
</dbReference>
<protein>
    <recommendedName>
        <fullName evidence="7">TPX2 C-terminal domain-containing protein</fullName>
    </recommendedName>
</protein>
<sequence>MGESACLMHNAFSYTSGLSNDASQGNPIHGLGESISFGRFTSESLAWERWSSFTQNNNRYVEEAERYSRPGSVAQKKAFFEAHYKRIAAQKAAALLEQENAAANNPPKPEVEAKSCRYDSPTPVLTSQLAVDEQEAVGTHETREVLKLDICKVEGTDSVSEHDILVKDPTKDEPLNRLENVEGQNVISCLEPHGTPEIEKPLLKSVITRSLSKMKPAVSPLKPSLCRKGSKLPSSPAKFLAPLPRRKEDFVTPSVKISTIGSKERKRSTPKSLSSLMNYTPARENDKLTIPATRKGESSKIAPSFFQVSKDCATPLRTPTMATVIGVQKHPSATPCSENRRTKTPLNPSASGSKTAGPKWHILSAVSDDCSYVSSSKSLSACRKKLQSPNLSTPFILRTEERAARRKQARSYSVKLEEKFDDKEAQKVQLQTKFKEKAETELRKLRQSLCFKARPLPDFYRERERPKSQKKKVSFQPLCLFIPGWKHPQSPKQGRKLSPKTTQATIPEPPPMSSITNYASKNVMKKSSQVARAPSLSFASVQEMIIHENTSPNIQI</sequence>
<evidence type="ECO:0000259" key="7">
    <source>
        <dbReference type="Pfam" id="PF06886"/>
    </source>
</evidence>
<proteinExistence type="inferred from homology"/>
<evidence type="ECO:0000313" key="8">
    <source>
        <dbReference type="EMBL" id="KAK3001850.1"/>
    </source>
</evidence>
<comment type="subcellular location">
    <subcellularLocation>
        <location evidence="1">Cytoplasm</location>
        <location evidence="1">Cytoskeleton</location>
    </subcellularLocation>
</comment>
<comment type="caution">
    <text evidence="8">The sequence shown here is derived from an EMBL/GenBank/DDBJ whole genome shotgun (WGS) entry which is preliminary data.</text>
</comment>
<dbReference type="InterPro" id="IPR044216">
    <property type="entry name" value="WDL7"/>
</dbReference>
<keyword evidence="5" id="KW-0206">Cytoskeleton</keyword>
<keyword evidence="9" id="KW-1185">Reference proteome</keyword>
<dbReference type="Proteomes" id="UP001188597">
    <property type="component" value="Unassembled WGS sequence"/>
</dbReference>
<name>A0AA88V7A0_9ASTE</name>
<evidence type="ECO:0000256" key="4">
    <source>
        <dbReference type="ARBA" id="ARBA00022701"/>
    </source>
</evidence>
<reference evidence="8" key="1">
    <citation type="submission" date="2022-12" db="EMBL/GenBank/DDBJ databases">
        <title>Draft genome assemblies for two species of Escallonia (Escalloniales).</title>
        <authorList>
            <person name="Chanderbali A."/>
            <person name="Dervinis C."/>
            <person name="Anghel I."/>
            <person name="Soltis D."/>
            <person name="Soltis P."/>
            <person name="Zapata F."/>
        </authorList>
    </citation>
    <scope>NUCLEOTIDE SEQUENCE</scope>
    <source>
        <strain evidence="8">UCBG64.0493</strain>
        <tissue evidence="8">Leaf</tissue>
    </source>
</reference>
<gene>
    <name evidence="8" type="ORF">RJ639_020255</name>
</gene>
<evidence type="ECO:0000256" key="5">
    <source>
        <dbReference type="ARBA" id="ARBA00023212"/>
    </source>
</evidence>
<feature type="region of interest" description="Disordered" evidence="6">
    <location>
        <begin position="487"/>
        <end position="513"/>
    </location>
</feature>
<comment type="similarity">
    <text evidence="2">Belongs to the TPX2 family.</text>
</comment>
<keyword evidence="4" id="KW-0493">Microtubule</keyword>
<dbReference type="InterPro" id="IPR027329">
    <property type="entry name" value="TPX2_C"/>
</dbReference>
<feature type="region of interest" description="Disordered" evidence="6">
    <location>
        <begin position="331"/>
        <end position="356"/>
    </location>
</feature>
<evidence type="ECO:0000313" key="9">
    <source>
        <dbReference type="Proteomes" id="UP001188597"/>
    </source>
</evidence>
<evidence type="ECO:0000256" key="2">
    <source>
        <dbReference type="ARBA" id="ARBA00005885"/>
    </source>
</evidence>
<evidence type="ECO:0000256" key="1">
    <source>
        <dbReference type="ARBA" id="ARBA00004245"/>
    </source>
</evidence>
<dbReference type="PANTHER" id="PTHR47067">
    <property type="entry name" value="TPX2 (TARGETING PROTEIN FOR XKLP2) PROTEIN FAMILY-RELATED"/>
    <property type="match status" value="1"/>
</dbReference>
<feature type="domain" description="TPX2 C-terminal" evidence="7">
    <location>
        <begin position="395"/>
        <end position="470"/>
    </location>
</feature>
<dbReference type="Pfam" id="PF06886">
    <property type="entry name" value="TPX2"/>
    <property type="match status" value="1"/>
</dbReference>
<organism evidence="8 9">
    <name type="scientific">Escallonia herrerae</name>
    <dbReference type="NCBI Taxonomy" id="1293975"/>
    <lineage>
        <taxon>Eukaryota</taxon>
        <taxon>Viridiplantae</taxon>
        <taxon>Streptophyta</taxon>
        <taxon>Embryophyta</taxon>
        <taxon>Tracheophyta</taxon>
        <taxon>Spermatophyta</taxon>
        <taxon>Magnoliopsida</taxon>
        <taxon>eudicotyledons</taxon>
        <taxon>Gunneridae</taxon>
        <taxon>Pentapetalae</taxon>
        <taxon>asterids</taxon>
        <taxon>campanulids</taxon>
        <taxon>Escalloniales</taxon>
        <taxon>Escalloniaceae</taxon>
        <taxon>Escallonia</taxon>
    </lineage>
</organism>
<accession>A0AA88V7A0</accession>
<dbReference type="PANTHER" id="PTHR47067:SF7">
    <property type="entry name" value="TPX2 (TARGETING PROTEIN FOR XKLP2) PROTEIN FAMILY"/>
    <property type="match status" value="1"/>
</dbReference>
<feature type="compositionally biased region" description="Polar residues" evidence="6">
    <location>
        <begin position="344"/>
        <end position="354"/>
    </location>
</feature>